<dbReference type="InterPro" id="IPR001753">
    <property type="entry name" value="Enoyl-CoA_hydra/iso"/>
</dbReference>
<dbReference type="GO" id="GO:0016853">
    <property type="term" value="F:isomerase activity"/>
    <property type="evidence" value="ECO:0007669"/>
    <property type="project" value="UniProtKB-KW"/>
</dbReference>
<evidence type="ECO:0000313" key="7">
    <source>
        <dbReference type="EMBL" id="KAJ1684398.1"/>
    </source>
</evidence>
<evidence type="ECO:0000256" key="6">
    <source>
        <dbReference type="RuleBase" id="RU003707"/>
    </source>
</evidence>
<dbReference type="AlphaFoldDB" id="A0A9P9Z8S5"/>
<comment type="caution">
    <text evidence="7">The sequence shown here is derived from an EMBL/GenBank/DDBJ whole genome shotgun (WGS) entry which is preliminary data.</text>
</comment>
<evidence type="ECO:0000313" key="8">
    <source>
        <dbReference type="Proteomes" id="UP001151287"/>
    </source>
</evidence>
<organism evidence="7 8">
    <name type="scientific">Rhynchospora breviuscula</name>
    <dbReference type="NCBI Taxonomy" id="2022672"/>
    <lineage>
        <taxon>Eukaryota</taxon>
        <taxon>Viridiplantae</taxon>
        <taxon>Streptophyta</taxon>
        <taxon>Embryophyta</taxon>
        <taxon>Tracheophyta</taxon>
        <taxon>Spermatophyta</taxon>
        <taxon>Magnoliopsida</taxon>
        <taxon>Liliopsida</taxon>
        <taxon>Poales</taxon>
        <taxon>Cyperaceae</taxon>
        <taxon>Cyperoideae</taxon>
        <taxon>Rhynchosporeae</taxon>
        <taxon>Rhynchospora</taxon>
    </lineage>
</organism>
<dbReference type="PANTHER" id="PTHR43149:SF1">
    <property type="entry name" value="DELTA(3,5)-DELTA(2,4)-DIENOYL-COA ISOMERASE, MITOCHONDRIAL"/>
    <property type="match status" value="1"/>
</dbReference>
<dbReference type="PANTHER" id="PTHR43149">
    <property type="entry name" value="ENOYL-COA HYDRATASE"/>
    <property type="match status" value="1"/>
</dbReference>
<keyword evidence="3" id="KW-0276">Fatty acid metabolism</keyword>
<dbReference type="NCBIfam" id="NF005699">
    <property type="entry name" value="PRK07509.1"/>
    <property type="match status" value="1"/>
</dbReference>
<evidence type="ECO:0000256" key="1">
    <source>
        <dbReference type="ARBA" id="ARBA00005005"/>
    </source>
</evidence>
<accession>A0A9P9Z8S5</accession>
<name>A0A9P9Z8S5_9POAL</name>
<evidence type="ECO:0000256" key="5">
    <source>
        <dbReference type="ARBA" id="ARBA00023235"/>
    </source>
</evidence>
<dbReference type="Gene3D" id="1.10.12.10">
    <property type="entry name" value="Lyase 2-enoyl-coa Hydratase, Chain A, domain 2"/>
    <property type="match status" value="1"/>
</dbReference>
<protein>
    <recommendedName>
        <fullName evidence="9">Enoyl-CoA hydratase</fullName>
    </recommendedName>
</protein>
<dbReference type="EMBL" id="JAMQYH010000029">
    <property type="protein sequence ID" value="KAJ1684398.1"/>
    <property type="molecule type" value="Genomic_DNA"/>
</dbReference>
<gene>
    <name evidence="7" type="ORF">LUZ63_020153</name>
</gene>
<dbReference type="InterPro" id="IPR014748">
    <property type="entry name" value="Enoyl-CoA_hydra_C"/>
</dbReference>
<keyword evidence="4" id="KW-0443">Lipid metabolism</keyword>
<dbReference type="OrthoDB" id="14970at2759"/>
<dbReference type="InterPro" id="IPR018376">
    <property type="entry name" value="Enoyl-CoA_hyd/isom_CS"/>
</dbReference>
<evidence type="ECO:0000256" key="2">
    <source>
        <dbReference type="ARBA" id="ARBA00005254"/>
    </source>
</evidence>
<dbReference type="Proteomes" id="UP001151287">
    <property type="component" value="Unassembled WGS sequence"/>
</dbReference>
<proteinExistence type="inferred from homology"/>
<evidence type="ECO:0000256" key="4">
    <source>
        <dbReference type="ARBA" id="ARBA00023098"/>
    </source>
</evidence>
<dbReference type="GO" id="GO:0006631">
    <property type="term" value="P:fatty acid metabolic process"/>
    <property type="evidence" value="ECO:0007669"/>
    <property type="project" value="UniProtKB-KW"/>
</dbReference>
<keyword evidence="8" id="KW-1185">Reference proteome</keyword>
<comment type="similarity">
    <text evidence="2 6">Belongs to the enoyl-CoA hydratase/isomerase family.</text>
</comment>
<comment type="pathway">
    <text evidence="1">Lipid metabolism; fatty acid beta-oxidation.</text>
</comment>
<sequence length="323" mass="35034">MQSRSGRTGHRRALPTTYRRFPRSVRRGSCGFVCIPWATRSAGPAAHATRAYAGRVPTPSYVTCTVADHIAHVRLDRAEKMNALTLETLRELARTAHGLRRDRDLRAVVLSGEGEAFSAGLDFGAVVRDPLGVVTSFLPRPWRGTNTFQEACWAWRRLPVPVVAAVHGHCLGGGLQLALAADFRIAAPDSQWSVLESKWGLIPDMTGIRTLAELVGIDTAKRLTMTGQLLTGTQAEAKGLVTELADDPLAAAFDLAHELARRSPDALAAAKRLFDGHWRSGLRRTLAAERVEQVALLAAANTRAARTAAFGRNEPVFGPRARV</sequence>
<dbReference type="Gene3D" id="3.90.226.10">
    <property type="entry name" value="2-enoyl-CoA Hydratase, Chain A, domain 1"/>
    <property type="match status" value="1"/>
</dbReference>
<evidence type="ECO:0008006" key="9">
    <source>
        <dbReference type="Google" id="ProtNLM"/>
    </source>
</evidence>
<dbReference type="InterPro" id="IPR045002">
    <property type="entry name" value="Ech1-like"/>
</dbReference>
<dbReference type="InterPro" id="IPR029045">
    <property type="entry name" value="ClpP/crotonase-like_dom_sf"/>
</dbReference>
<dbReference type="PROSITE" id="PS00166">
    <property type="entry name" value="ENOYL_COA_HYDRATASE"/>
    <property type="match status" value="1"/>
</dbReference>
<evidence type="ECO:0000256" key="3">
    <source>
        <dbReference type="ARBA" id="ARBA00022832"/>
    </source>
</evidence>
<dbReference type="CDD" id="cd06558">
    <property type="entry name" value="crotonase-like"/>
    <property type="match status" value="1"/>
</dbReference>
<dbReference type="SUPFAM" id="SSF52096">
    <property type="entry name" value="ClpP/crotonase"/>
    <property type="match status" value="1"/>
</dbReference>
<keyword evidence="5" id="KW-0413">Isomerase</keyword>
<reference evidence="7" key="1">
    <citation type="journal article" date="2022" name="Cell">
        <title>Repeat-based holocentromeres influence genome architecture and karyotype evolution.</title>
        <authorList>
            <person name="Hofstatter P.G."/>
            <person name="Thangavel G."/>
            <person name="Lux T."/>
            <person name="Neumann P."/>
            <person name="Vondrak T."/>
            <person name="Novak P."/>
            <person name="Zhang M."/>
            <person name="Costa L."/>
            <person name="Castellani M."/>
            <person name="Scott A."/>
            <person name="Toegelov H."/>
            <person name="Fuchs J."/>
            <person name="Mata-Sucre Y."/>
            <person name="Dias Y."/>
            <person name="Vanzela A.L.L."/>
            <person name="Huettel B."/>
            <person name="Almeida C.C.S."/>
            <person name="Simkova H."/>
            <person name="Souza G."/>
            <person name="Pedrosa-Harand A."/>
            <person name="Macas J."/>
            <person name="Mayer K.F.X."/>
            <person name="Houben A."/>
            <person name="Marques A."/>
        </authorList>
    </citation>
    <scope>NUCLEOTIDE SEQUENCE</scope>
    <source>
        <strain evidence="7">RhyBre1mFocal</strain>
    </source>
</reference>
<dbReference type="Pfam" id="PF00378">
    <property type="entry name" value="ECH_1"/>
    <property type="match status" value="1"/>
</dbReference>